<dbReference type="SMART" id="SM00382">
    <property type="entry name" value="AAA"/>
    <property type="match status" value="1"/>
</dbReference>
<feature type="domain" description="ABC transporter" evidence="3">
    <location>
        <begin position="3"/>
        <end position="216"/>
    </location>
</feature>
<dbReference type="SUPFAM" id="SSF52540">
    <property type="entry name" value="P-loop containing nucleoside triphosphate hydrolases"/>
    <property type="match status" value="1"/>
</dbReference>
<dbReference type="AlphaFoldDB" id="A0A3T1CG50"/>
<evidence type="ECO:0000256" key="1">
    <source>
        <dbReference type="ARBA" id="ARBA00022741"/>
    </source>
</evidence>
<dbReference type="RefSeq" id="WP_130585981.1">
    <property type="nucleotide sequence ID" value="NZ_AP019389.1"/>
</dbReference>
<dbReference type="EMBL" id="AP019389">
    <property type="protein sequence ID" value="BBI19941.1"/>
    <property type="molecule type" value="Genomic_DNA"/>
</dbReference>
<reference evidence="4 5" key="1">
    <citation type="submission" date="2019-01" db="EMBL/GenBank/DDBJ databases">
        <title>Complete genome sequence of Erythrobacter flavus KJ5.</title>
        <authorList>
            <person name="Kanesaki Y."/>
            <person name="Brotosudarmo T."/>
            <person name="Moriuchi R."/>
            <person name="Awai K."/>
        </authorList>
    </citation>
    <scope>NUCLEOTIDE SEQUENCE [LARGE SCALE GENOMIC DNA]</scope>
    <source>
        <strain evidence="4 5">KJ5</strain>
    </source>
</reference>
<dbReference type="Pfam" id="PF00005">
    <property type="entry name" value="ABC_tran"/>
    <property type="match status" value="1"/>
</dbReference>
<keyword evidence="1" id="KW-0547">Nucleotide-binding</keyword>
<dbReference type="InterPro" id="IPR015854">
    <property type="entry name" value="ABC_transpr_LolD-like"/>
</dbReference>
<dbReference type="Gene3D" id="3.40.50.300">
    <property type="entry name" value="P-loop containing nucleotide triphosphate hydrolases"/>
    <property type="match status" value="1"/>
</dbReference>
<protein>
    <submittedName>
        <fullName evidence="4">ABC transporter ATP-binding protein</fullName>
    </submittedName>
</protein>
<dbReference type="InterPro" id="IPR003439">
    <property type="entry name" value="ABC_transporter-like_ATP-bd"/>
</dbReference>
<organism evidence="4 5">
    <name type="scientific">Qipengyuania flava</name>
    <dbReference type="NCBI Taxonomy" id="192812"/>
    <lineage>
        <taxon>Bacteria</taxon>
        <taxon>Pseudomonadati</taxon>
        <taxon>Pseudomonadota</taxon>
        <taxon>Alphaproteobacteria</taxon>
        <taxon>Sphingomonadales</taxon>
        <taxon>Erythrobacteraceae</taxon>
        <taxon>Qipengyuania</taxon>
    </lineage>
</organism>
<dbReference type="PANTHER" id="PTHR24220:SF659">
    <property type="entry name" value="TRANSPORTER, PUTATIVE-RELATED"/>
    <property type="match status" value="1"/>
</dbReference>
<dbReference type="InterPro" id="IPR017871">
    <property type="entry name" value="ABC_transporter-like_CS"/>
</dbReference>
<evidence type="ECO:0000256" key="2">
    <source>
        <dbReference type="ARBA" id="ARBA00022840"/>
    </source>
</evidence>
<evidence type="ECO:0000313" key="5">
    <source>
        <dbReference type="Proteomes" id="UP000290057"/>
    </source>
</evidence>
<sequence length="218" mass="23225">MLLSVSGVGKSFSEQTVLRDVNFDLDQAERALLLGPSGSGKSTLLNIICGLQRPDSGRVEIDEEVLADADGAGDRDDVRRRNLGIVFQTLRLVSALSLSANLELAQKLQTGSVDKAAIQVALERLGIAHRAHARPHELSQGEAQRAAIARALVVKPRLLVADEPTSALDTKNTETVAALLHEVADSVGATLLVATHDERLRGSFGKTLELRAGEIVPC</sequence>
<dbReference type="PROSITE" id="PS50893">
    <property type="entry name" value="ABC_TRANSPORTER_2"/>
    <property type="match status" value="1"/>
</dbReference>
<dbReference type="InterPro" id="IPR027417">
    <property type="entry name" value="P-loop_NTPase"/>
</dbReference>
<proteinExistence type="predicted"/>
<dbReference type="Proteomes" id="UP000290057">
    <property type="component" value="Chromosome"/>
</dbReference>
<name>A0A3T1CG50_9SPHN</name>
<evidence type="ECO:0000259" key="3">
    <source>
        <dbReference type="PROSITE" id="PS50893"/>
    </source>
</evidence>
<dbReference type="GO" id="GO:0005886">
    <property type="term" value="C:plasma membrane"/>
    <property type="evidence" value="ECO:0007669"/>
    <property type="project" value="TreeGrafter"/>
</dbReference>
<gene>
    <name evidence="4" type="ORF">EKJ_07880</name>
</gene>
<dbReference type="InterPro" id="IPR003593">
    <property type="entry name" value="AAA+_ATPase"/>
</dbReference>
<keyword evidence="2 4" id="KW-0067">ATP-binding</keyword>
<dbReference type="PROSITE" id="PS00211">
    <property type="entry name" value="ABC_TRANSPORTER_1"/>
    <property type="match status" value="1"/>
</dbReference>
<keyword evidence="5" id="KW-1185">Reference proteome</keyword>
<dbReference type="PANTHER" id="PTHR24220">
    <property type="entry name" value="IMPORT ATP-BINDING PROTEIN"/>
    <property type="match status" value="1"/>
</dbReference>
<accession>A0A3T1CG50</accession>
<dbReference type="GO" id="GO:0016887">
    <property type="term" value="F:ATP hydrolysis activity"/>
    <property type="evidence" value="ECO:0007669"/>
    <property type="project" value="InterPro"/>
</dbReference>
<dbReference type="GO" id="GO:0005524">
    <property type="term" value="F:ATP binding"/>
    <property type="evidence" value="ECO:0007669"/>
    <property type="project" value="UniProtKB-KW"/>
</dbReference>
<dbReference type="GO" id="GO:0022857">
    <property type="term" value="F:transmembrane transporter activity"/>
    <property type="evidence" value="ECO:0007669"/>
    <property type="project" value="TreeGrafter"/>
</dbReference>
<evidence type="ECO:0000313" key="4">
    <source>
        <dbReference type="EMBL" id="BBI19941.1"/>
    </source>
</evidence>